<evidence type="ECO:0000313" key="1">
    <source>
        <dbReference type="EMBL" id="MFK8294546.1"/>
    </source>
</evidence>
<dbReference type="RefSeq" id="WP_405254964.1">
    <property type="nucleotide sequence ID" value="NZ_JBJGWE010000014.1"/>
</dbReference>
<evidence type="ECO:0000313" key="2">
    <source>
        <dbReference type="Proteomes" id="UP001622370"/>
    </source>
</evidence>
<dbReference type="Proteomes" id="UP001622370">
    <property type="component" value="Unassembled WGS sequence"/>
</dbReference>
<accession>A0ABW8QDW2</accession>
<organism evidence="1 2">
    <name type="scientific">Capnocytophaga stomatis</name>
    <dbReference type="NCBI Taxonomy" id="1848904"/>
    <lineage>
        <taxon>Bacteria</taxon>
        <taxon>Pseudomonadati</taxon>
        <taxon>Bacteroidota</taxon>
        <taxon>Flavobacteriia</taxon>
        <taxon>Flavobacteriales</taxon>
        <taxon>Flavobacteriaceae</taxon>
        <taxon>Capnocytophaga</taxon>
    </lineage>
</organism>
<keyword evidence="2" id="KW-1185">Reference proteome</keyword>
<dbReference type="PROSITE" id="PS51257">
    <property type="entry name" value="PROKAR_LIPOPROTEIN"/>
    <property type="match status" value="1"/>
</dbReference>
<protein>
    <submittedName>
        <fullName evidence="1">Uncharacterized protein</fullName>
    </submittedName>
</protein>
<dbReference type="EMBL" id="JBJGWJ010000014">
    <property type="protein sequence ID" value="MFK8294546.1"/>
    <property type="molecule type" value="Genomic_DNA"/>
</dbReference>
<gene>
    <name evidence="1" type="ORF">ACI76L_12185</name>
</gene>
<proteinExistence type="predicted"/>
<comment type="caution">
    <text evidence="1">The sequence shown here is derived from an EMBL/GenBank/DDBJ whole genome shotgun (WGS) entry which is preliminary data.</text>
</comment>
<sequence length="252" mass="30160">MKKIILLAITAISLIGCNSNKENNDWKRDNLKGRVKSINIRFYEAIEKFGQIEKGERFEQDELNKFTRYNKEGNKEEEIFYNRDESLKGTVKYKYDNKGNTSELIFYFNDGTSLLGTKYKYDEKGNKIEENNYQTDGEIDSKVTFLYDNKNNLIEKNEYMSDGSLKYRWKYTYNKGFNTEIKVYGSNGDFRGQMTFSYNEKGDVLEENQKGKNYEMRMVYKDYDLHSNWTRQIWYEKGKPKGIVEREIQYYE</sequence>
<dbReference type="Gene3D" id="2.180.10.10">
    <property type="entry name" value="RHS repeat-associated core"/>
    <property type="match status" value="1"/>
</dbReference>
<name>A0ABW8QDW2_9FLAO</name>
<reference evidence="1 2" key="1">
    <citation type="journal article" date="2016" name="Sci. Rep.">
        <title>Whole genome sequencing identifies a novel species of the genus Capnocytophaga isolated from dog and cat bite wounds in humans.</title>
        <authorList>
            <person name="Zangenah S."/>
            <person name="Abbasi N."/>
            <person name="Andersson A.F."/>
            <person name="Bergman P."/>
        </authorList>
    </citation>
    <scope>NUCLEOTIDE SEQUENCE [LARGE SCALE GENOMIC DNA]</scope>
    <source>
        <strain evidence="1 2">W5</strain>
    </source>
</reference>